<organism evidence="2 3">
    <name type="scientific">Desulfomarina profundi</name>
    <dbReference type="NCBI Taxonomy" id="2772557"/>
    <lineage>
        <taxon>Bacteria</taxon>
        <taxon>Pseudomonadati</taxon>
        <taxon>Thermodesulfobacteriota</taxon>
        <taxon>Desulfobulbia</taxon>
        <taxon>Desulfobulbales</taxon>
        <taxon>Desulfobulbaceae</taxon>
        <taxon>Desulfomarina</taxon>
    </lineage>
</organism>
<dbReference type="Pfam" id="PF13847">
    <property type="entry name" value="Methyltransf_31"/>
    <property type="match status" value="1"/>
</dbReference>
<proteinExistence type="predicted"/>
<evidence type="ECO:0000259" key="1">
    <source>
        <dbReference type="Pfam" id="PF13847"/>
    </source>
</evidence>
<name>A0A8D5FPF7_9BACT</name>
<gene>
    <name evidence="2" type="ORF">DGMP_01020</name>
</gene>
<dbReference type="EMBL" id="AP024086">
    <property type="protein sequence ID" value="BCL59409.1"/>
    <property type="molecule type" value="Genomic_DNA"/>
</dbReference>
<dbReference type="KEGG" id="dbk:DGMP_01020"/>
<dbReference type="PANTHER" id="PTHR43667">
    <property type="entry name" value="CYCLOPROPANE-FATTY-ACYL-PHOSPHOLIPID SYNTHASE"/>
    <property type="match status" value="1"/>
</dbReference>
<dbReference type="InterPro" id="IPR050723">
    <property type="entry name" value="CFA/CMAS"/>
</dbReference>
<dbReference type="Proteomes" id="UP000826725">
    <property type="component" value="Chromosome"/>
</dbReference>
<protein>
    <recommendedName>
        <fullName evidence="1">Methyltransferase domain-containing protein</fullName>
    </recommendedName>
</protein>
<keyword evidence="3" id="KW-1185">Reference proteome</keyword>
<evidence type="ECO:0000313" key="2">
    <source>
        <dbReference type="EMBL" id="BCL59409.1"/>
    </source>
</evidence>
<dbReference type="PANTHER" id="PTHR43667:SF2">
    <property type="entry name" value="FATTY ACID C-METHYL TRANSFERASE"/>
    <property type="match status" value="1"/>
</dbReference>
<sequence length="275" mass="31355">MSATSPKTFEDIDWPTLRANAMQKKGWKSKGPEQWDRKASSFAKRNKDSRYTSLFLEQLPLKKNHTVLDIGSGPGTLAIPIARHVKNVTALDFSAQMLSTLNNLAREENISNITTIQCSWEDNWESLSLEPHDIAIASRSMGVENLPAALEKINHYGRKYIFISDRIGATPFDEHAFQAIGRDFSPGPDYIYTLNILYTLGIHANVSVLTLDRTTTYENMEAALDSYRWMFNDLNAGELELLEQYITENIVDKKGHAITVERVHPPRWALIWWEK</sequence>
<dbReference type="CDD" id="cd02440">
    <property type="entry name" value="AdoMet_MTases"/>
    <property type="match status" value="1"/>
</dbReference>
<accession>A0A8D5FPF7</accession>
<dbReference type="RefSeq" id="WP_228855641.1">
    <property type="nucleotide sequence ID" value="NZ_AP024086.1"/>
</dbReference>
<feature type="domain" description="Methyltransferase" evidence="1">
    <location>
        <begin position="62"/>
        <end position="162"/>
    </location>
</feature>
<dbReference type="InterPro" id="IPR025714">
    <property type="entry name" value="Methyltranfer_dom"/>
</dbReference>
<dbReference type="AlphaFoldDB" id="A0A8D5FPF7"/>
<evidence type="ECO:0000313" key="3">
    <source>
        <dbReference type="Proteomes" id="UP000826725"/>
    </source>
</evidence>
<reference evidence="2" key="1">
    <citation type="submission" date="2020-09" db="EMBL/GenBank/DDBJ databases">
        <title>Desulfogranum mesoprofundum gen. nov., sp. nov., a novel mesophilic, sulfate-reducing chemolithoautotroph isolated from a deep-sea hydrothermal vent chimney in the Suiyo Seamount.</title>
        <authorList>
            <person name="Hashimoto Y."/>
            <person name="Nakagawa S."/>
        </authorList>
    </citation>
    <scope>NUCLEOTIDE SEQUENCE</scope>
    <source>
        <strain evidence="2">KT2</strain>
    </source>
</reference>